<name>A0A820NKN2_9BILA</name>
<dbReference type="Proteomes" id="UP000663881">
    <property type="component" value="Unassembled WGS sequence"/>
</dbReference>
<evidence type="ECO:0000313" key="2">
    <source>
        <dbReference type="EMBL" id="CAF4388315.1"/>
    </source>
</evidence>
<feature type="compositionally biased region" description="Polar residues" evidence="1">
    <location>
        <begin position="1"/>
        <end position="12"/>
    </location>
</feature>
<comment type="caution">
    <text evidence="2">The sequence shown here is derived from an EMBL/GenBank/DDBJ whole genome shotgun (WGS) entry which is preliminary data.</text>
</comment>
<dbReference type="EMBL" id="CAJOAY010026090">
    <property type="protein sequence ID" value="CAF4388315.1"/>
    <property type="molecule type" value="Genomic_DNA"/>
</dbReference>
<gene>
    <name evidence="2" type="ORF">OKA104_LOCUS50738</name>
</gene>
<evidence type="ECO:0000256" key="1">
    <source>
        <dbReference type="SAM" id="MobiDB-lite"/>
    </source>
</evidence>
<evidence type="ECO:0000313" key="3">
    <source>
        <dbReference type="Proteomes" id="UP000663881"/>
    </source>
</evidence>
<protein>
    <submittedName>
        <fullName evidence="2">Uncharacterized protein</fullName>
    </submittedName>
</protein>
<sequence>MENNMFSITNKPPQIPAVISSIKPSSNKAPKIPAPLSNSTTNPVVMPTPFAPSKLRAASEPKES</sequence>
<accession>A0A820NKN2</accession>
<feature type="region of interest" description="Disordered" evidence="1">
    <location>
        <begin position="1"/>
        <end position="64"/>
    </location>
</feature>
<organism evidence="2 3">
    <name type="scientific">Adineta steineri</name>
    <dbReference type="NCBI Taxonomy" id="433720"/>
    <lineage>
        <taxon>Eukaryota</taxon>
        <taxon>Metazoa</taxon>
        <taxon>Spiralia</taxon>
        <taxon>Gnathifera</taxon>
        <taxon>Rotifera</taxon>
        <taxon>Eurotatoria</taxon>
        <taxon>Bdelloidea</taxon>
        <taxon>Adinetida</taxon>
        <taxon>Adinetidae</taxon>
        <taxon>Adineta</taxon>
    </lineage>
</organism>
<reference evidence="2" key="1">
    <citation type="submission" date="2021-02" db="EMBL/GenBank/DDBJ databases">
        <authorList>
            <person name="Nowell W R."/>
        </authorList>
    </citation>
    <scope>NUCLEOTIDE SEQUENCE</scope>
</reference>
<proteinExistence type="predicted"/>
<dbReference type="AlphaFoldDB" id="A0A820NKN2"/>
<feature type="non-terminal residue" evidence="2">
    <location>
        <position position="64"/>
    </location>
</feature>